<dbReference type="Gene3D" id="2.60.169.10">
    <property type="entry name" value="Microviridae F protein"/>
    <property type="match status" value="1"/>
</dbReference>
<proteinExistence type="inferred from homology"/>
<evidence type="ECO:0000256" key="4">
    <source>
        <dbReference type="ARBA" id="ARBA00022561"/>
    </source>
</evidence>
<dbReference type="SUPFAM" id="SSF88645">
    <property type="entry name" value="ssDNA viruses"/>
    <property type="match status" value="1"/>
</dbReference>
<accession>A0A976N1W7</accession>
<comment type="subcellular location">
    <subcellularLocation>
        <location evidence="1">Virion</location>
    </subcellularLocation>
</comment>
<organism evidence="6">
    <name type="scientific">Peromfec virus RodF8_14</name>
    <dbReference type="NCBI Taxonomy" id="2929359"/>
    <lineage>
        <taxon>Viruses</taxon>
        <taxon>Monodnaviria</taxon>
        <taxon>Sangervirae</taxon>
        <taxon>Phixviricota</taxon>
        <taxon>Malgrandaviricetes</taxon>
        <taxon>Petitvirales</taxon>
        <taxon>Microviridae</taxon>
    </lineage>
</organism>
<comment type="similarity">
    <text evidence="2">Belongs to the microviridae F protein family.</text>
</comment>
<evidence type="ECO:0000313" key="6">
    <source>
        <dbReference type="EMBL" id="UPW41704.1"/>
    </source>
</evidence>
<evidence type="ECO:0000256" key="1">
    <source>
        <dbReference type="ARBA" id="ARBA00004328"/>
    </source>
</evidence>
<keyword evidence="4" id="KW-0167">Capsid protein</keyword>
<sequence length="146" mass="16786">MSKNPFSPNNSYENTPKRNNFDLSFTNNLTFNIGQLIPCYCQEVIPGDHFRISSAMGLRFMPLVFPVQCKMKAYIHFFYQRNKNLWKDWNDFIYYNKPNLVPPYVTPVGVTTGSLYDYMGLPTAIYDHTPVKAAYGLINPSVGLIP</sequence>
<evidence type="ECO:0000256" key="2">
    <source>
        <dbReference type="ARBA" id="ARBA00009963"/>
    </source>
</evidence>
<dbReference type="EMBL" id="OM869652">
    <property type="protein sequence ID" value="UPW41704.1"/>
    <property type="molecule type" value="Genomic_DNA"/>
</dbReference>
<evidence type="ECO:0000256" key="3">
    <source>
        <dbReference type="ARBA" id="ARBA00022431"/>
    </source>
</evidence>
<protein>
    <recommendedName>
        <fullName evidence="7">Major capsid protein</fullName>
    </recommendedName>
</protein>
<keyword evidence="3" id="KW-1140">T=1 icosahedral capsid protein</keyword>
<keyword evidence="5" id="KW-0946">Virion</keyword>
<dbReference type="GO" id="GO:0039615">
    <property type="term" value="C:T=1 icosahedral viral capsid"/>
    <property type="evidence" value="ECO:0007669"/>
    <property type="project" value="UniProtKB-KW"/>
</dbReference>
<evidence type="ECO:0008006" key="7">
    <source>
        <dbReference type="Google" id="ProtNLM"/>
    </source>
</evidence>
<dbReference type="Pfam" id="PF02305">
    <property type="entry name" value="Phage_F"/>
    <property type="match status" value="1"/>
</dbReference>
<reference evidence="6" key="1">
    <citation type="submission" date="2022-02" db="EMBL/GenBank/DDBJ databases">
        <title>Towards deciphering the DNA virus diversity associated with rodent species in the families Cricetidae and Heteromyidae.</title>
        <authorList>
            <person name="Lund M."/>
            <person name="Larsen B.B."/>
            <person name="Gryseels S."/>
            <person name="Kraberger S."/>
            <person name="Rowsey D.M."/>
            <person name="Steger L."/>
            <person name="Yule K.M."/>
            <person name="Upham N.S."/>
            <person name="Worobey M."/>
            <person name="Van Doorslaer K."/>
            <person name="Varsani A."/>
        </authorList>
    </citation>
    <scope>NUCLEOTIDE SEQUENCE</scope>
    <source>
        <strain evidence="6">NeonRodF8_14</strain>
    </source>
</reference>
<evidence type="ECO:0000256" key="5">
    <source>
        <dbReference type="ARBA" id="ARBA00022844"/>
    </source>
</evidence>
<dbReference type="GO" id="GO:0005198">
    <property type="term" value="F:structural molecule activity"/>
    <property type="evidence" value="ECO:0007669"/>
    <property type="project" value="InterPro"/>
</dbReference>
<dbReference type="InterPro" id="IPR003514">
    <property type="entry name" value="Microviridae_protein_F"/>
</dbReference>
<dbReference type="InterPro" id="IPR037002">
    <property type="entry name" value="Microviridae_protein_F_sf"/>
</dbReference>
<name>A0A976N1W7_9VIRU</name>
<dbReference type="InterPro" id="IPR016184">
    <property type="entry name" value="Capsid/spike_ssDNA_virus"/>
</dbReference>